<feature type="compositionally biased region" description="Polar residues" evidence="1">
    <location>
        <begin position="40"/>
        <end position="71"/>
    </location>
</feature>
<protein>
    <submittedName>
        <fullName evidence="2">Uncharacterized protein</fullName>
    </submittedName>
</protein>
<feature type="compositionally biased region" description="Basic residues" evidence="1">
    <location>
        <begin position="29"/>
        <end position="39"/>
    </location>
</feature>
<dbReference type="EMBL" id="JAWJWF010000048">
    <property type="protein sequence ID" value="KAK6620155.1"/>
    <property type="molecule type" value="Genomic_DNA"/>
</dbReference>
<dbReference type="Proteomes" id="UP001359485">
    <property type="component" value="Unassembled WGS sequence"/>
</dbReference>
<name>A0ABR1AJ61_POLSC</name>
<keyword evidence="3" id="KW-1185">Reference proteome</keyword>
<feature type="compositionally biased region" description="Low complexity" evidence="1">
    <location>
        <begin position="186"/>
        <end position="201"/>
    </location>
</feature>
<evidence type="ECO:0000313" key="2">
    <source>
        <dbReference type="EMBL" id="KAK6620155.1"/>
    </source>
</evidence>
<feature type="region of interest" description="Disordered" evidence="1">
    <location>
        <begin position="24"/>
        <end position="85"/>
    </location>
</feature>
<reference evidence="2 3" key="1">
    <citation type="submission" date="2023-09" db="EMBL/GenBank/DDBJ databases">
        <title>Genomes of two closely related lineages of the louse Polyplax serrata with different host specificities.</title>
        <authorList>
            <person name="Martinu J."/>
            <person name="Tarabai H."/>
            <person name="Stefka J."/>
            <person name="Hypsa V."/>
        </authorList>
    </citation>
    <scope>NUCLEOTIDE SEQUENCE [LARGE SCALE GENOMIC DNA]</scope>
    <source>
        <strain evidence="2">98ZLc_SE</strain>
    </source>
</reference>
<organism evidence="2 3">
    <name type="scientific">Polyplax serrata</name>
    <name type="common">Common mouse louse</name>
    <dbReference type="NCBI Taxonomy" id="468196"/>
    <lineage>
        <taxon>Eukaryota</taxon>
        <taxon>Metazoa</taxon>
        <taxon>Ecdysozoa</taxon>
        <taxon>Arthropoda</taxon>
        <taxon>Hexapoda</taxon>
        <taxon>Insecta</taxon>
        <taxon>Pterygota</taxon>
        <taxon>Neoptera</taxon>
        <taxon>Paraneoptera</taxon>
        <taxon>Psocodea</taxon>
        <taxon>Troctomorpha</taxon>
        <taxon>Phthiraptera</taxon>
        <taxon>Anoplura</taxon>
        <taxon>Polyplacidae</taxon>
        <taxon>Polyplax</taxon>
    </lineage>
</organism>
<evidence type="ECO:0000256" key="1">
    <source>
        <dbReference type="SAM" id="MobiDB-lite"/>
    </source>
</evidence>
<accession>A0ABR1AJ61</accession>
<evidence type="ECO:0000313" key="3">
    <source>
        <dbReference type="Proteomes" id="UP001359485"/>
    </source>
</evidence>
<sequence>MGPPTVKLDQSTYDRRYTVLFKLADKPKLPTKPRPKPCSKRTSSLVSLDSNFSTPPSMPQSSKNPLTNYVGTGSRKPTAAPPAATSNNFVLSPTIQVDGKNTLTGVVYDQLLSLVTVQMELSSDEFIRMCKTILLKRVQDVFERERIIRADYYVRLARPPLRSSSLSPIHIGPCPENKDRNVRSGPTVPIATPAAAANSPRAEPDPHKVKPTSYLDI</sequence>
<comment type="caution">
    <text evidence="2">The sequence shown here is derived from an EMBL/GenBank/DDBJ whole genome shotgun (WGS) entry which is preliminary data.</text>
</comment>
<proteinExistence type="predicted"/>
<gene>
    <name evidence="2" type="ORF">RUM44_006556</name>
</gene>
<feature type="region of interest" description="Disordered" evidence="1">
    <location>
        <begin position="165"/>
        <end position="217"/>
    </location>
</feature>